<evidence type="ECO:0000256" key="2">
    <source>
        <dbReference type="SAM" id="MobiDB-lite"/>
    </source>
</evidence>
<protein>
    <submittedName>
        <fullName evidence="3">Uncharacterized protein</fullName>
    </submittedName>
</protein>
<gene>
    <name evidence="3" type="ORF">E6K73_10200</name>
</gene>
<feature type="compositionally biased region" description="Basic and acidic residues" evidence="2">
    <location>
        <begin position="886"/>
        <end position="895"/>
    </location>
</feature>
<keyword evidence="1" id="KW-0175">Coiled coil</keyword>
<comment type="caution">
    <text evidence="3">The sequence shown here is derived from an EMBL/GenBank/DDBJ whole genome shotgun (WGS) entry which is preliminary data.</text>
</comment>
<dbReference type="Proteomes" id="UP000320184">
    <property type="component" value="Unassembled WGS sequence"/>
</dbReference>
<dbReference type="PANTHER" id="PTHR32114:SF2">
    <property type="entry name" value="ABC TRANSPORTER ABCH.3"/>
    <property type="match status" value="1"/>
</dbReference>
<feature type="coiled-coil region" evidence="1">
    <location>
        <begin position="787"/>
        <end position="817"/>
    </location>
</feature>
<reference evidence="3 4" key="1">
    <citation type="journal article" date="2019" name="Nat. Microbiol.">
        <title>Mediterranean grassland soil C-N compound turnover is dependent on rainfall and depth, and is mediated by genomically divergent microorganisms.</title>
        <authorList>
            <person name="Diamond S."/>
            <person name="Andeer P.F."/>
            <person name="Li Z."/>
            <person name="Crits-Christoph A."/>
            <person name="Burstein D."/>
            <person name="Anantharaman K."/>
            <person name="Lane K.R."/>
            <person name="Thomas B.C."/>
            <person name="Pan C."/>
            <person name="Northen T.R."/>
            <person name="Banfield J.F."/>
        </authorList>
    </citation>
    <scope>NUCLEOTIDE SEQUENCE [LARGE SCALE GENOMIC DNA]</scope>
    <source>
        <strain evidence="3">WS_3</strain>
    </source>
</reference>
<dbReference type="PANTHER" id="PTHR32114">
    <property type="entry name" value="ABC TRANSPORTER ABCH.3"/>
    <property type="match status" value="1"/>
</dbReference>
<sequence>MPPMLKNLLGNNPKDRETAEEMRAVLHEMQQERGRYEALIQSARASADKLQQLGEPIVKASGEVEAMTARLQELERRFASMAQLASRFENLDERAEVLTQDQHRTETEFAKTLEEIQQIRSLFEDLGGKVDVALDLKERLGSFLEVEKPFNELRGEAQEIRRQVEGTGEHLARLREHHDRLIDQHKLATSKMEALDRRRDDLGRSLQDKERRVASVEQAVRGMDGVQNTVDEVKREIGTLKALGDAVVQKAAALEAQSAAVDRALAQSDQLERAMRQLDAGVRQQQQNEKSLSALQDNVTALRSLHEEVVERSNEISQFQRETDEQTRATRQDLTSLTDEMKRTVERFDFESRGLESVSQRVADLRGSLTDCENRFKGLAEPSLAVGELRTQAKALAAHLQGLSEEVGQVDQEMAQFRAIRRDLDQTSRTVRSIGAQVTQIEEARPTLEATLADLGQLNGAHAMVKDALEQTQLAHSEILRVRESQTDTRTWLADLEQYVNELKEQVAGLHKMAPTIEVVQKQAQRVGESLTAIESRREFVDDLHRRMAELGALGARLDEREKQLQTRMEAAEQRFVGLAARVEEAERLSTNIAVVSSDLMEAERKTGELGKAVSEIATRCESVEELAERTRALRPELDQRQHAVTEATKDLERASTLRKEAATSAQKLDQVAKKLGTSLTTAERQTALVEEMCSQLEIRAGNLRSVEKRLADFEERLTRWDPVEKEITRSLEQISVRQGTVESLQSDLERMFAMAEKTASDVREITAAHQEIEQSRELLIDVTGRLQEVRDTADGLDERKRQMTKAEERLARADALLVDVRSSLEALQGQKAIVEQAMEKAGSLQFLLKQAEAAIDGLREEREMTARVRAAVSVVRRSDEEEDGGSEKERDRAA</sequence>
<dbReference type="Gene3D" id="1.20.58.60">
    <property type="match status" value="1"/>
</dbReference>
<feature type="region of interest" description="Disordered" evidence="2">
    <location>
        <begin position="314"/>
        <end position="336"/>
    </location>
</feature>
<organism evidence="3 4">
    <name type="scientific">Eiseniibacteriota bacterium</name>
    <dbReference type="NCBI Taxonomy" id="2212470"/>
    <lineage>
        <taxon>Bacteria</taxon>
        <taxon>Candidatus Eiseniibacteriota</taxon>
    </lineage>
</organism>
<feature type="coiled-coil region" evidence="1">
    <location>
        <begin position="192"/>
        <end position="219"/>
    </location>
</feature>
<evidence type="ECO:0000256" key="1">
    <source>
        <dbReference type="SAM" id="Coils"/>
    </source>
</evidence>
<name>A0A538SD92_UNCEI</name>
<accession>A0A538SD92</accession>
<dbReference type="AlphaFoldDB" id="A0A538SD92"/>
<feature type="coiled-coil region" evidence="1">
    <location>
        <begin position="19"/>
        <end position="101"/>
    </location>
</feature>
<feature type="coiled-coil region" evidence="1">
    <location>
        <begin position="842"/>
        <end position="869"/>
    </location>
</feature>
<proteinExistence type="predicted"/>
<evidence type="ECO:0000313" key="4">
    <source>
        <dbReference type="Proteomes" id="UP000320184"/>
    </source>
</evidence>
<evidence type="ECO:0000313" key="3">
    <source>
        <dbReference type="EMBL" id="TMQ49348.1"/>
    </source>
</evidence>
<feature type="coiled-coil region" evidence="1">
    <location>
        <begin position="555"/>
        <end position="606"/>
    </location>
</feature>
<feature type="region of interest" description="Disordered" evidence="2">
    <location>
        <begin position="875"/>
        <end position="895"/>
    </location>
</feature>
<dbReference type="EMBL" id="VBOT01000124">
    <property type="protein sequence ID" value="TMQ49348.1"/>
    <property type="molecule type" value="Genomic_DNA"/>
</dbReference>
<feature type="compositionally biased region" description="Basic and acidic residues" evidence="2">
    <location>
        <begin position="321"/>
        <end position="331"/>
    </location>
</feature>